<feature type="compositionally biased region" description="Polar residues" evidence="1">
    <location>
        <begin position="1"/>
        <end position="16"/>
    </location>
</feature>
<dbReference type="Proteomes" id="UP000230233">
    <property type="component" value="Chromosome X"/>
</dbReference>
<evidence type="ECO:0000313" key="3">
    <source>
        <dbReference type="Proteomes" id="UP000230233"/>
    </source>
</evidence>
<proteinExistence type="predicted"/>
<name>A0A2G5SUE0_9PELO</name>
<dbReference type="EMBL" id="PDUG01000006">
    <property type="protein sequence ID" value="PIC18481.1"/>
    <property type="molecule type" value="Genomic_DNA"/>
</dbReference>
<reference evidence="3" key="1">
    <citation type="submission" date="2017-10" db="EMBL/GenBank/DDBJ databases">
        <title>Rapid genome shrinkage in a self-fertile nematode reveals novel sperm competition proteins.</title>
        <authorList>
            <person name="Yin D."/>
            <person name="Schwarz E.M."/>
            <person name="Thomas C.G."/>
            <person name="Felde R.L."/>
            <person name="Korf I.F."/>
            <person name="Cutter A.D."/>
            <person name="Schartner C.M."/>
            <person name="Ralston E.J."/>
            <person name="Meyer B.J."/>
            <person name="Haag E.S."/>
        </authorList>
    </citation>
    <scope>NUCLEOTIDE SEQUENCE [LARGE SCALE GENOMIC DNA]</scope>
    <source>
        <strain evidence="3">JU1422</strain>
    </source>
</reference>
<keyword evidence="3" id="KW-1185">Reference proteome</keyword>
<evidence type="ECO:0000256" key="1">
    <source>
        <dbReference type="SAM" id="MobiDB-lite"/>
    </source>
</evidence>
<sequence>MDVNGGPTSSTATSNPRVKIPRFATSGTGGQGSAVTSQIRGASCPRRVPHRRALFGKPPSSKSGDHAVSTSGESRNDIPSTSTNIPKTPESSPEKMDEE</sequence>
<organism evidence="2 3">
    <name type="scientific">Caenorhabditis nigoni</name>
    <dbReference type="NCBI Taxonomy" id="1611254"/>
    <lineage>
        <taxon>Eukaryota</taxon>
        <taxon>Metazoa</taxon>
        <taxon>Ecdysozoa</taxon>
        <taxon>Nematoda</taxon>
        <taxon>Chromadorea</taxon>
        <taxon>Rhabditida</taxon>
        <taxon>Rhabditina</taxon>
        <taxon>Rhabditomorpha</taxon>
        <taxon>Rhabditoidea</taxon>
        <taxon>Rhabditidae</taxon>
        <taxon>Peloderinae</taxon>
        <taxon>Caenorhabditis</taxon>
    </lineage>
</organism>
<feature type="compositionally biased region" description="Polar residues" evidence="1">
    <location>
        <begin position="68"/>
        <end position="91"/>
    </location>
</feature>
<gene>
    <name evidence="2" type="primary">Cnig_chr_X.g24357</name>
    <name evidence="2" type="ORF">B9Z55_024357</name>
</gene>
<comment type="caution">
    <text evidence="2">The sequence shown here is derived from an EMBL/GenBank/DDBJ whole genome shotgun (WGS) entry which is preliminary data.</text>
</comment>
<accession>A0A2G5SUE0</accession>
<feature type="region of interest" description="Disordered" evidence="1">
    <location>
        <begin position="1"/>
        <end position="99"/>
    </location>
</feature>
<evidence type="ECO:0000313" key="2">
    <source>
        <dbReference type="EMBL" id="PIC18481.1"/>
    </source>
</evidence>
<dbReference type="AlphaFoldDB" id="A0A2G5SUE0"/>
<protein>
    <submittedName>
        <fullName evidence="2">Uncharacterized protein</fullName>
    </submittedName>
</protein>